<proteinExistence type="predicted"/>
<accession>A0ABW4YEP7</accession>
<keyword evidence="2" id="KW-1185">Reference proteome</keyword>
<dbReference type="EMBL" id="JBHUHO010000002">
    <property type="protein sequence ID" value="MFD2114196.1"/>
    <property type="molecule type" value="Genomic_DNA"/>
</dbReference>
<protein>
    <recommendedName>
        <fullName evidence="3">DUF3794 domain-containing protein</fullName>
    </recommendedName>
</protein>
<gene>
    <name evidence="1" type="ORF">ACFSJH_00305</name>
</gene>
<name>A0ABW4YEP7_9BACL</name>
<organism evidence="1 2">
    <name type="scientific">Paenibacillus yanchengensis</name>
    <dbReference type="NCBI Taxonomy" id="2035833"/>
    <lineage>
        <taxon>Bacteria</taxon>
        <taxon>Bacillati</taxon>
        <taxon>Bacillota</taxon>
        <taxon>Bacilli</taxon>
        <taxon>Bacillales</taxon>
        <taxon>Paenibacillaceae</taxon>
        <taxon>Paenibacillus</taxon>
    </lineage>
</organism>
<sequence>MEKTDACLTNEAVLVQSVLCSKKVNLIAFEHKSLHKIKKEIIQFIPDLTSIKLNTTLLKDMIIVQGFIVGNIIIDERVVIKTTLSFQEEVICEGVCPGDVVKHTTPVLVGVLPAQVIPGDSTFDDVVFKVVLSTQVTVIREKLGTISVNLMGDINEHRCETPTNTGLVVFENTECINEQECVESE</sequence>
<dbReference type="Proteomes" id="UP001597362">
    <property type="component" value="Unassembled WGS sequence"/>
</dbReference>
<dbReference type="RefSeq" id="WP_377769172.1">
    <property type="nucleotide sequence ID" value="NZ_JBHUHO010000002.1"/>
</dbReference>
<evidence type="ECO:0000313" key="1">
    <source>
        <dbReference type="EMBL" id="MFD2114196.1"/>
    </source>
</evidence>
<evidence type="ECO:0000313" key="2">
    <source>
        <dbReference type="Proteomes" id="UP001597362"/>
    </source>
</evidence>
<evidence type="ECO:0008006" key="3">
    <source>
        <dbReference type="Google" id="ProtNLM"/>
    </source>
</evidence>
<comment type="caution">
    <text evidence="1">The sequence shown here is derived from an EMBL/GenBank/DDBJ whole genome shotgun (WGS) entry which is preliminary data.</text>
</comment>
<reference evidence="2" key="1">
    <citation type="journal article" date="2019" name="Int. J. Syst. Evol. Microbiol.">
        <title>The Global Catalogue of Microorganisms (GCM) 10K type strain sequencing project: providing services to taxonomists for standard genome sequencing and annotation.</title>
        <authorList>
            <consortium name="The Broad Institute Genomics Platform"/>
            <consortium name="The Broad Institute Genome Sequencing Center for Infectious Disease"/>
            <person name="Wu L."/>
            <person name="Ma J."/>
        </authorList>
    </citation>
    <scope>NUCLEOTIDE SEQUENCE [LARGE SCALE GENOMIC DNA]</scope>
    <source>
        <strain evidence="2">GH52</strain>
    </source>
</reference>